<dbReference type="PIRSF" id="PIRSF004803">
    <property type="entry name" value="RnjA"/>
    <property type="match status" value="1"/>
</dbReference>
<comment type="caution">
    <text evidence="13">The sequence shown here is derived from an EMBL/GenBank/DDBJ whole genome shotgun (WGS) entry which is preliminary data.</text>
</comment>
<dbReference type="CDD" id="cd07714">
    <property type="entry name" value="RNaseJ_MBL-fold"/>
    <property type="match status" value="1"/>
</dbReference>
<dbReference type="GO" id="GO:0016787">
    <property type="term" value="F:hydrolase activity"/>
    <property type="evidence" value="ECO:0007669"/>
    <property type="project" value="UniProtKB-KW"/>
</dbReference>
<evidence type="ECO:0000256" key="10">
    <source>
        <dbReference type="HAMAP-Rule" id="MF_01491"/>
    </source>
</evidence>
<dbReference type="Pfam" id="PF00753">
    <property type="entry name" value="Lactamase_B"/>
    <property type="match status" value="1"/>
</dbReference>
<evidence type="ECO:0000256" key="9">
    <source>
        <dbReference type="ARBA" id="ARBA00022884"/>
    </source>
</evidence>
<sequence>MKRQNESIKLTALGGVGELGKNMHIVEVDEDIFVIDAGLMFPENEMLGIDTVIPDITYLIQQKERVQGIFLTHGHEDHIGGLSYVLRHLKVPVYGTKLTLALTKAKMKEQDSKEKAELIEVHSDTRLEFGAAEVTFFKTNHSIPDSVGVCIHTSKGAIVHTGDFKFDQAAGSRYKADIGKMARIGEEGVLCLLSDSTEAEKPGYTKSEALVAKDLTKAIYQAPGRVIAATFASDLVRIQHIFDAAFETKRKVAVVGKSLQKVYDIALKMGYLTVYEDMIIPIAEINKYADDEVIVIITGSQGEPIDALQKMAKQAHRHVNIKKGDHVLLAASPIRGSEVFISKTVDLLFRSGANVISGKGTFNTSSHGSQEELKFMINLMNPKFFIPIHGEYRMLKAHAQVAKDCGIPEGNIFIPDKGEVAEIKNGALRQAGKIPAGHVLIDGSGVGDVGNIVLRDRKLLSQDGILLVVVTLNKREKKISAGPEIITRGFVYVRESEQLLVEATKLVKEIVENKLAREAFDWSGIKQDMRDGLNQYLYDKTKRRPMILPIIMEA</sequence>
<dbReference type="Pfam" id="PF17770">
    <property type="entry name" value="RNase_J_C"/>
    <property type="match status" value="1"/>
</dbReference>
<keyword evidence="3 10" id="KW-0540">Nuclease</keyword>
<evidence type="ECO:0000256" key="8">
    <source>
        <dbReference type="ARBA" id="ARBA00022839"/>
    </source>
</evidence>
<dbReference type="InterPro" id="IPR036866">
    <property type="entry name" value="RibonucZ/Hydroxyglut_hydro"/>
</dbReference>
<dbReference type="HAMAP" id="MF_01491">
    <property type="entry name" value="RNase_J_bact"/>
    <property type="match status" value="1"/>
</dbReference>
<dbReference type="InterPro" id="IPR001279">
    <property type="entry name" value="Metallo-B-lactamas"/>
</dbReference>
<dbReference type="PANTHER" id="PTHR43694">
    <property type="entry name" value="RIBONUCLEASE J"/>
    <property type="match status" value="1"/>
</dbReference>
<keyword evidence="8 10" id="KW-0269">Exonuclease</keyword>
<proteinExistence type="inferred from homology"/>
<keyword evidence="14" id="KW-1185">Reference proteome</keyword>
<evidence type="ECO:0000313" key="14">
    <source>
        <dbReference type="Proteomes" id="UP001238088"/>
    </source>
</evidence>
<evidence type="ECO:0000256" key="1">
    <source>
        <dbReference type="ARBA" id="ARBA00022490"/>
    </source>
</evidence>
<evidence type="ECO:0000256" key="4">
    <source>
        <dbReference type="ARBA" id="ARBA00022723"/>
    </source>
</evidence>
<keyword evidence="5 10" id="KW-0255">Endonuclease</keyword>
<dbReference type="Gene3D" id="3.60.15.10">
    <property type="entry name" value="Ribonuclease Z/Hydroxyacylglutathione hydrolase-like"/>
    <property type="match status" value="1"/>
</dbReference>
<keyword evidence="4 11" id="KW-0479">Metal-binding</keyword>
<keyword evidence="7" id="KW-0862">Zinc</keyword>
<dbReference type="InterPro" id="IPR042173">
    <property type="entry name" value="RNase_J_2"/>
</dbReference>
<comment type="subunit">
    <text evidence="10">Homodimer, may be a subunit of the RNA degradosome.</text>
</comment>
<comment type="function">
    <text evidence="10">An RNase that has 5'-3' exonuclease and possibly endonuclease activity. Involved in maturation of rRNA and in some organisms also mRNA maturation and/or decay.</text>
</comment>
<feature type="domain" description="Metallo-beta-lactamase" evidence="12">
    <location>
        <begin position="20"/>
        <end position="215"/>
    </location>
</feature>
<evidence type="ECO:0000256" key="6">
    <source>
        <dbReference type="ARBA" id="ARBA00022801"/>
    </source>
</evidence>
<evidence type="ECO:0000256" key="3">
    <source>
        <dbReference type="ARBA" id="ARBA00022722"/>
    </source>
</evidence>
<dbReference type="SMART" id="SM00849">
    <property type="entry name" value="Lactamase_B"/>
    <property type="match status" value="1"/>
</dbReference>
<keyword evidence="6 10" id="KW-0378">Hydrolase</keyword>
<comment type="cofactor">
    <cofactor evidence="11">
        <name>Zn(2+)</name>
        <dbReference type="ChEBI" id="CHEBI:29105"/>
    </cofactor>
    <text evidence="11">Binds 2 Zn(2+) ions per subunit. It is not clear if Zn(2+) or Mg(2+) is physiologically important.</text>
</comment>
<protein>
    <recommendedName>
        <fullName evidence="10 11">Ribonuclease J</fullName>
        <shortName evidence="10">RNase J</shortName>
        <ecNumber evidence="10 11">3.1.-.-</ecNumber>
    </recommendedName>
</protein>
<reference evidence="13 14" key="1">
    <citation type="submission" date="2023-07" db="EMBL/GenBank/DDBJ databases">
        <title>Genomic Encyclopedia of Type Strains, Phase IV (KMG-IV): sequencing the most valuable type-strain genomes for metagenomic binning, comparative biology and taxonomic classification.</title>
        <authorList>
            <person name="Goeker M."/>
        </authorList>
    </citation>
    <scope>NUCLEOTIDE SEQUENCE [LARGE SCALE GENOMIC DNA]</scope>
    <source>
        <strain evidence="13 14">DSM 23494</strain>
    </source>
</reference>
<keyword evidence="1 10" id="KW-0963">Cytoplasm</keyword>
<dbReference type="EMBL" id="JAUSUB010000007">
    <property type="protein sequence ID" value="MDQ0270170.1"/>
    <property type="molecule type" value="Genomic_DNA"/>
</dbReference>
<evidence type="ECO:0000256" key="7">
    <source>
        <dbReference type="ARBA" id="ARBA00022833"/>
    </source>
</evidence>
<accession>A0ABU0AJB7</accession>
<comment type="similarity">
    <text evidence="10 11">Belongs to the metallo-beta-lactamase superfamily. RNA-metabolizing metallo-beta-lactamase-like family. Bacterial RNase J subfamily.</text>
</comment>
<dbReference type="RefSeq" id="WP_307474357.1">
    <property type="nucleotide sequence ID" value="NZ_JAUSUB010000007.1"/>
</dbReference>
<comment type="caution">
    <text evidence="10">Lacks conserved residue(s) required for the propagation of feature annotation.</text>
</comment>
<dbReference type="Pfam" id="PF22505">
    <property type="entry name" value="RNase_J_b_CASP"/>
    <property type="match status" value="1"/>
</dbReference>
<evidence type="ECO:0000256" key="2">
    <source>
        <dbReference type="ARBA" id="ARBA00022552"/>
    </source>
</evidence>
<dbReference type="PANTHER" id="PTHR43694:SF4">
    <property type="entry name" value="RIBONUCLEASE J 2"/>
    <property type="match status" value="1"/>
</dbReference>
<evidence type="ECO:0000313" key="13">
    <source>
        <dbReference type="EMBL" id="MDQ0270170.1"/>
    </source>
</evidence>
<evidence type="ECO:0000256" key="5">
    <source>
        <dbReference type="ARBA" id="ARBA00022759"/>
    </source>
</evidence>
<comment type="subcellular location">
    <subcellularLocation>
        <location evidence="10 11">Cytoplasm</location>
    </subcellularLocation>
</comment>
<dbReference type="Gene3D" id="3.40.50.10710">
    <property type="entry name" value="Metallo-hydrolase/oxidoreductase"/>
    <property type="match status" value="1"/>
</dbReference>
<keyword evidence="9 10" id="KW-0694">RNA-binding</keyword>
<name>A0ABU0AJB7_9BACI</name>
<evidence type="ECO:0000256" key="11">
    <source>
        <dbReference type="PIRNR" id="PIRNR004803"/>
    </source>
</evidence>
<dbReference type="SUPFAM" id="SSF56281">
    <property type="entry name" value="Metallo-hydrolase/oxidoreductase"/>
    <property type="match status" value="1"/>
</dbReference>
<gene>
    <name evidence="10" type="primary">rnj</name>
    <name evidence="13" type="ORF">J2S17_002045</name>
</gene>
<dbReference type="EC" id="3.1.-.-" evidence="10 11"/>
<dbReference type="Proteomes" id="UP001238088">
    <property type="component" value="Unassembled WGS sequence"/>
</dbReference>
<dbReference type="InterPro" id="IPR030854">
    <property type="entry name" value="RNase_J_bac"/>
</dbReference>
<dbReference type="NCBIfam" id="TIGR00649">
    <property type="entry name" value="MG423"/>
    <property type="match status" value="1"/>
</dbReference>
<organism evidence="13 14">
    <name type="scientific">Cytobacillus purgationiresistens</name>
    <dbReference type="NCBI Taxonomy" id="863449"/>
    <lineage>
        <taxon>Bacteria</taxon>
        <taxon>Bacillati</taxon>
        <taxon>Bacillota</taxon>
        <taxon>Bacilli</taxon>
        <taxon>Bacillales</taxon>
        <taxon>Bacillaceae</taxon>
        <taxon>Cytobacillus</taxon>
    </lineage>
</organism>
<dbReference type="InterPro" id="IPR055132">
    <property type="entry name" value="RNase_J_b_CASP"/>
</dbReference>
<evidence type="ECO:0000259" key="12">
    <source>
        <dbReference type="SMART" id="SM00849"/>
    </source>
</evidence>
<dbReference type="InterPro" id="IPR011108">
    <property type="entry name" value="RMMBL"/>
</dbReference>
<dbReference type="Gene3D" id="3.10.20.580">
    <property type="match status" value="1"/>
</dbReference>
<dbReference type="Pfam" id="PF07521">
    <property type="entry name" value="RMMBL"/>
    <property type="match status" value="1"/>
</dbReference>
<keyword evidence="2 10" id="KW-0698">rRNA processing</keyword>
<dbReference type="InterPro" id="IPR041636">
    <property type="entry name" value="RNase_J_C"/>
</dbReference>
<dbReference type="InterPro" id="IPR004613">
    <property type="entry name" value="RNase_J"/>
</dbReference>